<feature type="repeat" description="TPR" evidence="8">
    <location>
        <begin position="170"/>
        <end position="203"/>
    </location>
</feature>
<feature type="repeat" description="TPR" evidence="8">
    <location>
        <begin position="272"/>
        <end position="305"/>
    </location>
</feature>
<dbReference type="Gene3D" id="3.40.50.11380">
    <property type="match status" value="1"/>
</dbReference>
<evidence type="ECO:0000256" key="3">
    <source>
        <dbReference type="ARBA" id="ARBA00011970"/>
    </source>
</evidence>
<evidence type="ECO:0000256" key="9">
    <source>
        <dbReference type="SAM" id="MobiDB-lite"/>
    </source>
</evidence>
<feature type="repeat" description="TPR" evidence="8">
    <location>
        <begin position="136"/>
        <end position="169"/>
    </location>
</feature>
<dbReference type="KEGG" id="pmn:PMN2A_0825"/>
<dbReference type="PANTHER" id="PTHR44998">
    <property type="match status" value="1"/>
</dbReference>
<feature type="region of interest" description="Disordered" evidence="9">
    <location>
        <begin position="36"/>
        <end position="56"/>
    </location>
</feature>
<dbReference type="Pfam" id="PF00515">
    <property type="entry name" value="TPR_1"/>
    <property type="match status" value="1"/>
</dbReference>
<feature type="repeat" description="TPR" evidence="8">
    <location>
        <begin position="102"/>
        <end position="135"/>
    </location>
</feature>
<evidence type="ECO:0000256" key="5">
    <source>
        <dbReference type="ARBA" id="ARBA00022679"/>
    </source>
</evidence>
<evidence type="ECO:0000256" key="7">
    <source>
        <dbReference type="ARBA" id="ARBA00022803"/>
    </source>
</evidence>
<name>Q46JL2_PROMT</name>
<dbReference type="InterPro" id="IPR011990">
    <property type="entry name" value="TPR-like_helical_dom_sf"/>
</dbReference>
<feature type="domain" description="O-GlcNAc transferase C-terminal" evidence="10">
    <location>
        <begin position="545"/>
        <end position="727"/>
    </location>
</feature>
<dbReference type="PANTHER" id="PTHR44998:SF1">
    <property type="entry name" value="UDP-N-ACETYLGLUCOSAMINE--PEPTIDE N-ACETYLGLUCOSAMINYLTRANSFERASE 110 KDA SUBUNIT"/>
    <property type="match status" value="1"/>
</dbReference>
<keyword evidence="6" id="KW-0677">Repeat</keyword>
<accession>Q46JL2</accession>
<dbReference type="STRING" id="59920.PMN2A_0825"/>
<keyword evidence="7 8" id="KW-0802">TPR repeat</keyword>
<dbReference type="Pfam" id="PF13181">
    <property type="entry name" value="TPR_8"/>
    <property type="match status" value="1"/>
</dbReference>
<dbReference type="SUPFAM" id="SSF48452">
    <property type="entry name" value="TPR-like"/>
    <property type="match status" value="1"/>
</dbReference>
<evidence type="ECO:0000313" key="12">
    <source>
        <dbReference type="Proteomes" id="UP000002535"/>
    </source>
</evidence>
<evidence type="ECO:0000256" key="2">
    <source>
        <dbReference type="ARBA" id="ARBA00005386"/>
    </source>
</evidence>
<evidence type="ECO:0000256" key="8">
    <source>
        <dbReference type="PROSITE-ProRule" id="PRU00339"/>
    </source>
</evidence>
<dbReference type="UniPathway" id="UPA00378"/>
<dbReference type="PhylomeDB" id="Q46JL2"/>
<dbReference type="CAZy" id="GT41">
    <property type="family name" value="Glycosyltransferase Family 41"/>
</dbReference>
<dbReference type="GO" id="GO:0097363">
    <property type="term" value="F:protein O-acetylglucosaminyltransferase activity"/>
    <property type="evidence" value="ECO:0007669"/>
    <property type="project" value="UniProtKB-EC"/>
</dbReference>
<evidence type="ECO:0000256" key="1">
    <source>
        <dbReference type="ARBA" id="ARBA00004922"/>
    </source>
</evidence>
<comment type="similarity">
    <text evidence="2">Belongs to the glycosyltransferase 41 family. O-GlcNAc transferase subfamily.</text>
</comment>
<organism evidence="11 12">
    <name type="scientific">Prochlorococcus marinus (strain NATL2A)</name>
    <dbReference type="NCBI Taxonomy" id="59920"/>
    <lineage>
        <taxon>Bacteria</taxon>
        <taxon>Bacillati</taxon>
        <taxon>Cyanobacteriota</taxon>
        <taxon>Cyanophyceae</taxon>
        <taxon>Synechococcales</taxon>
        <taxon>Prochlorococcaceae</taxon>
        <taxon>Prochlorococcus</taxon>
    </lineage>
</organism>
<evidence type="ECO:0000313" key="11">
    <source>
        <dbReference type="EMBL" id="AAZ58316.1"/>
    </source>
</evidence>
<gene>
    <name evidence="11" type="ordered locus">PMN2A_0825</name>
</gene>
<protein>
    <recommendedName>
        <fullName evidence="3">protein O-GlcNAc transferase</fullName>
        <ecNumber evidence="3">2.4.1.255</ecNumber>
    </recommendedName>
</protein>
<feature type="repeat" description="TPR" evidence="8">
    <location>
        <begin position="238"/>
        <end position="271"/>
    </location>
</feature>
<dbReference type="Gene3D" id="1.25.40.10">
    <property type="entry name" value="Tetratricopeptide repeat domain"/>
    <property type="match status" value="5"/>
</dbReference>
<dbReference type="InterPro" id="IPR019734">
    <property type="entry name" value="TPR_rpt"/>
</dbReference>
<dbReference type="RefSeq" id="WP_011294913.1">
    <property type="nucleotide sequence ID" value="NC_007335.2"/>
</dbReference>
<feature type="repeat" description="TPR" evidence="8">
    <location>
        <begin position="204"/>
        <end position="237"/>
    </location>
</feature>
<dbReference type="PROSITE" id="PS50293">
    <property type="entry name" value="TPR_REGION"/>
    <property type="match status" value="5"/>
</dbReference>
<dbReference type="SMART" id="SM00028">
    <property type="entry name" value="TPR"/>
    <property type="match status" value="6"/>
</dbReference>
<dbReference type="Pfam" id="PF13844">
    <property type="entry name" value="Glyco_transf_41"/>
    <property type="match status" value="2"/>
</dbReference>
<proteinExistence type="inferred from homology"/>
<dbReference type="PROSITE" id="PS50005">
    <property type="entry name" value="TPR"/>
    <property type="match status" value="6"/>
</dbReference>
<dbReference type="AlphaFoldDB" id="Q46JL2"/>
<dbReference type="EC" id="2.4.1.255" evidence="3"/>
<evidence type="ECO:0000259" key="10">
    <source>
        <dbReference type="Pfam" id="PF13844"/>
    </source>
</evidence>
<dbReference type="HOGENOM" id="CLU_001721_5_0_3"/>
<dbReference type="Gene3D" id="3.40.50.2000">
    <property type="entry name" value="Glycogen Phosphorylase B"/>
    <property type="match status" value="1"/>
</dbReference>
<sequence length="739" mass="85039">MTEERKNQKQEGSKVKTFPVSFALGEIKENITITTNSASNTSKEQKRFGDQSKTIKKKDTNTITKPSKDQIINQAFKFHSQGNIKEAAKNYQYFINQGFSDHMVFSNYGAILRDLGNLQDAELYTRKAIKINPNYALAYSNLGNVLKDLGKSQDAELSYRKAIQINPNYADAHYNLGIILKELGNLQDAELSYRKAIQINPNYADAYSNLGNVLKDLDNLQDAELSYRKAIQINPDHADAYSNLGNVLKDLGNLQDAELSYRKAIQINPDHAEAHFNLGNLLKDLGKLQEAKKVLKKSIEIEPNNLDYLSTFLFVLLILCDWDEIEKYSADLNLIETDLKTIINPFHLMHLEDNPENELKLAIKYSQINKSDTLPNLTSYSHSKINIGYFSSDFRNHAVSFFLARIFELHDSSRFNIYAYSLRKESDGYTERIKNAVFCFREVSDLNDIEIVNIARDDQIDIAIDLNGITKSRRKYIFEYRVAPIQINYFGYPGTMGSESYDFRITKKIIVPEEDKKFYTEKILYLPDNIIPIDDTQHISTEKFSREELGLPLDSFVFTCFNRTEKITRKEFDIWMRLLKKIDNSVLWLIKPHKAAIENLYSELNKQSMNKERIVFAEFMNLNDHLSRHEYGDLFLDTFNYNAGTTGALSLWAGLPIITLAGKTNSSRASAGFLNALDLNGLITYNEYDYESLAYELATNKKKLEHIRNKLKNKQSSCFDPYKYTIELEKLYTDINSKL</sequence>
<keyword evidence="5" id="KW-0808">Transferase</keyword>
<keyword evidence="4" id="KW-0328">Glycosyltransferase</keyword>
<feature type="domain" description="O-GlcNAc transferase C-terminal" evidence="10">
    <location>
        <begin position="378"/>
        <end position="531"/>
    </location>
</feature>
<dbReference type="Pfam" id="PF13414">
    <property type="entry name" value="TPR_11"/>
    <property type="match status" value="2"/>
</dbReference>
<dbReference type="EMBL" id="CP000095">
    <property type="protein sequence ID" value="AAZ58316.1"/>
    <property type="molecule type" value="Genomic_DNA"/>
</dbReference>
<dbReference type="InterPro" id="IPR029489">
    <property type="entry name" value="OGT/SEC/SPY_C"/>
</dbReference>
<dbReference type="GO" id="GO:0006493">
    <property type="term" value="P:protein O-linked glycosylation"/>
    <property type="evidence" value="ECO:0007669"/>
    <property type="project" value="TreeGrafter"/>
</dbReference>
<dbReference type="Proteomes" id="UP000002535">
    <property type="component" value="Chromosome"/>
</dbReference>
<dbReference type="OrthoDB" id="238183at2"/>
<comment type="pathway">
    <text evidence="1">Protein modification; protein glycosylation.</text>
</comment>
<reference evidence="11 12" key="1">
    <citation type="journal article" date="2007" name="PLoS Genet.">
        <title>Patterns and implications of gene gain and loss in the evolution of Prochlorococcus.</title>
        <authorList>
            <person name="Kettler G.C."/>
            <person name="Martiny A.C."/>
            <person name="Huang K."/>
            <person name="Zucker J."/>
            <person name="Coleman M.L."/>
            <person name="Rodrigue S."/>
            <person name="Chen F."/>
            <person name="Lapidus A."/>
            <person name="Ferriera S."/>
            <person name="Johnson J."/>
            <person name="Steglich C."/>
            <person name="Church G.M."/>
            <person name="Richardson P."/>
            <person name="Chisholm S.W."/>
        </authorList>
    </citation>
    <scope>NUCLEOTIDE SEQUENCE [LARGE SCALE GENOMIC DNA]</scope>
    <source>
        <strain evidence="11 12">NATL2A</strain>
    </source>
</reference>
<evidence type="ECO:0000256" key="4">
    <source>
        <dbReference type="ARBA" id="ARBA00022676"/>
    </source>
</evidence>
<evidence type="ECO:0000256" key="6">
    <source>
        <dbReference type="ARBA" id="ARBA00022737"/>
    </source>
</evidence>
<keyword evidence="12" id="KW-1185">Reference proteome</keyword>